<dbReference type="NCBIfam" id="TIGR01840">
    <property type="entry name" value="esterase_phb"/>
    <property type="match status" value="1"/>
</dbReference>
<evidence type="ECO:0000313" key="4">
    <source>
        <dbReference type="EMBL" id="QDQ25501.1"/>
    </source>
</evidence>
<dbReference type="PANTHER" id="PTHR43037:SF1">
    <property type="entry name" value="BLL1128 PROTEIN"/>
    <property type="match status" value="1"/>
</dbReference>
<reference evidence="5" key="1">
    <citation type="submission" date="2019-07" db="EMBL/GenBank/DDBJ databases">
        <title>Chitinimonas sp. nov., isolated from Ny-Alesund, arctica soil.</title>
        <authorList>
            <person name="Xu Q."/>
            <person name="Peng F."/>
        </authorList>
    </citation>
    <scope>NUCLEOTIDE SEQUENCE [LARGE SCALE GENOMIC DNA]</scope>
    <source>
        <strain evidence="5">R3-44</strain>
    </source>
</reference>
<keyword evidence="1" id="KW-0732">Signal</keyword>
<keyword evidence="2" id="KW-0378">Hydrolase</keyword>
<dbReference type="Gene3D" id="3.40.50.1820">
    <property type="entry name" value="alpha/beta hydrolase"/>
    <property type="match status" value="1"/>
</dbReference>
<dbReference type="InterPro" id="IPR050955">
    <property type="entry name" value="Plant_Biomass_Hydrol_Est"/>
</dbReference>
<dbReference type="SUPFAM" id="SSF53474">
    <property type="entry name" value="alpha/beta-Hydrolases"/>
    <property type="match status" value="2"/>
</dbReference>
<proteinExistence type="predicted"/>
<dbReference type="OrthoDB" id="9767239at2"/>
<name>A0A516SBH4_9NEIS</name>
<evidence type="ECO:0000256" key="1">
    <source>
        <dbReference type="ARBA" id="ARBA00022729"/>
    </source>
</evidence>
<dbReference type="GO" id="GO:0005576">
    <property type="term" value="C:extracellular region"/>
    <property type="evidence" value="ECO:0007669"/>
    <property type="project" value="InterPro"/>
</dbReference>
<dbReference type="AlphaFoldDB" id="A0A516SBH4"/>
<dbReference type="EMBL" id="CP041730">
    <property type="protein sequence ID" value="QDQ25501.1"/>
    <property type="molecule type" value="Genomic_DNA"/>
</dbReference>
<dbReference type="KEGG" id="cari:FNU76_03545"/>
<evidence type="ECO:0000256" key="3">
    <source>
        <dbReference type="SAM" id="MobiDB-lite"/>
    </source>
</evidence>
<dbReference type="RefSeq" id="WP_143856426.1">
    <property type="nucleotide sequence ID" value="NZ_CP041730.1"/>
</dbReference>
<dbReference type="PANTHER" id="PTHR43037">
    <property type="entry name" value="UNNAMED PRODUCT-RELATED"/>
    <property type="match status" value="1"/>
</dbReference>
<evidence type="ECO:0000256" key="2">
    <source>
        <dbReference type="ARBA" id="ARBA00022801"/>
    </source>
</evidence>
<dbReference type="Pfam" id="PF10503">
    <property type="entry name" value="Esterase_PHB"/>
    <property type="match status" value="1"/>
</dbReference>
<sequence>MDERLLSQLQEATRLTSKGSLAEATALIQRALRKDLPEPPTAETGPGMEKDPIEGVFYVVDTPAPPQDEVFVDIAAGSDARSTFVEHGGHGFIDGTYSCAAGSRAYKLYIPGAYHGQPLPLIVMLHGCTQNPDDFAAGTQMNVVAENKHCFVLYPAQSSQANNSRCWNWFKETDQKPGRGEPAILAGMTQDIVHRYHIDPRRVFIAGLSAGGAMAVIMGTTYPGLYAAIGVHSGLPYGAATDMPSALQAMQQGKGGQGRRPQSEKGLPTIVFHGDHDKTVHPGNGEQLVKQAEFALQGTAQTSAQHARRSVQHGKIPRGHRYTVTVYHYPDGSPMIEHWLVHGSGHAWSGGNRKGSFTDAHGPNASEEMVRFFFAQPMN</sequence>
<dbReference type="InterPro" id="IPR029058">
    <property type="entry name" value="AB_hydrolase_fold"/>
</dbReference>
<dbReference type="Proteomes" id="UP000317550">
    <property type="component" value="Chromosome"/>
</dbReference>
<protein>
    <submittedName>
        <fullName evidence="4">PHB depolymerase family esterase</fullName>
    </submittedName>
</protein>
<organism evidence="4 5">
    <name type="scientific">Chitinimonas arctica</name>
    <dbReference type="NCBI Taxonomy" id="2594795"/>
    <lineage>
        <taxon>Bacteria</taxon>
        <taxon>Pseudomonadati</taxon>
        <taxon>Pseudomonadota</taxon>
        <taxon>Betaproteobacteria</taxon>
        <taxon>Neisseriales</taxon>
        <taxon>Chitinibacteraceae</taxon>
        <taxon>Chitinimonas</taxon>
    </lineage>
</organism>
<evidence type="ECO:0000313" key="5">
    <source>
        <dbReference type="Proteomes" id="UP000317550"/>
    </source>
</evidence>
<dbReference type="InterPro" id="IPR010126">
    <property type="entry name" value="Esterase_phb"/>
</dbReference>
<gene>
    <name evidence="4" type="ORF">FNU76_03545</name>
</gene>
<feature type="region of interest" description="Disordered" evidence="3">
    <location>
        <begin position="248"/>
        <end position="267"/>
    </location>
</feature>
<accession>A0A516SBH4</accession>
<keyword evidence="5" id="KW-1185">Reference proteome</keyword>
<dbReference type="GO" id="GO:0016787">
    <property type="term" value="F:hydrolase activity"/>
    <property type="evidence" value="ECO:0007669"/>
    <property type="project" value="UniProtKB-KW"/>
</dbReference>